<evidence type="ECO:0000256" key="1">
    <source>
        <dbReference type="SAM" id="Coils"/>
    </source>
</evidence>
<keyword evidence="4" id="KW-1185">Reference proteome</keyword>
<dbReference type="Proteomes" id="UP001500298">
    <property type="component" value="Unassembled WGS sequence"/>
</dbReference>
<evidence type="ECO:0000313" key="4">
    <source>
        <dbReference type="Proteomes" id="UP001500298"/>
    </source>
</evidence>
<proteinExistence type="predicted"/>
<comment type="caution">
    <text evidence="3">The sequence shown here is derived from an EMBL/GenBank/DDBJ whole genome shotgun (WGS) entry which is preliminary data.</text>
</comment>
<keyword evidence="2" id="KW-0472">Membrane</keyword>
<evidence type="ECO:0000256" key="2">
    <source>
        <dbReference type="SAM" id="Phobius"/>
    </source>
</evidence>
<evidence type="ECO:0008006" key="5">
    <source>
        <dbReference type="Google" id="ProtNLM"/>
    </source>
</evidence>
<dbReference type="EMBL" id="BAABJX010000062">
    <property type="protein sequence ID" value="GAA4849462.1"/>
    <property type="molecule type" value="Genomic_DNA"/>
</dbReference>
<feature type="transmembrane region" description="Helical" evidence="2">
    <location>
        <begin position="12"/>
        <end position="32"/>
    </location>
</feature>
<evidence type="ECO:0000313" key="3">
    <source>
        <dbReference type="EMBL" id="GAA4849462.1"/>
    </source>
</evidence>
<keyword evidence="1" id="KW-0175">Coiled coil</keyword>
<sequence>MTLSKIKRNNKNNLLLVLVVILVFLNGLQWLLNDRSSQKKQVLIESKELELVTTYAKLDSISSELELQISELQSMNGHVDSLILIVKELERDKQELLTSKNLANGRYQELRGKVEAYEELLKRKDAEIALLKKTNQSLLDETISLKKEKIDLEDSIVGLKRTQRKMSAKISMASSLKAKDLSFTRISDSGKEKIGTSFKNRRLSRLKLHFTIAKNPISPIGVKTIYLIIATPEGATLYNEAIGSGTFKLNKGEVFYTMKQDILFDNTEQKVAFEYTKDSDLKVGQYTAMLYNDGVLMGEQSFIIK</sequence>
<protein>
    <recommendedName>
        <fullName evidence="5">Chromosome segregation protein SMC</fullName>
    </recommendedName>
</protein>
<feature type="coiled-coil region" evidence="1">
    <location>
        <begin position="86"/>
        <end position="141"/>
    </location>
</feature>
<keyword evidence="2" id="KW-0812">Transmembrane</keyword>
<dbReference type="RefSeq" id="WP_345374681.1">
    <property type="nucleotide sequence ID" value="NZ_BAABJX010000062.1"/>
</dbReference>
<gene>
    <name evidence="3" type="ORF">GCM10023331_37690</name>
</gene>
<reference evidence="4" key="1">
    <citation type="journal article" date="2019" name="Int. J. Syst. Evol. Microbiol.">
        <title>The Global Catalogue of Microorganisms (GCM) 10K type strain sequencing project: providing services to taxonomists for standard genome sequencing and annotation.</title>
        <authorList>
            <consortium name="The Broad Institute Genomics Platform"/>
            <consortium name="The Broad Institute Genome Sequencing Center for Infectious Disease"/>
            <person name="Wu L."/>
            <person name="Ma J."/>
        </authorList>
    </citation>
    <scope>NUCLEOTIDE SEQUENCE [LARGE SCALE GENOMIC DNA]</scope>
    <source>
        <strain evidence="4">JCM 18326</strain>
    </source>
</reference>
<name>A0ABP9DPC2_9BACT</name>
<organism evidence="3 4">
    <name type="scientific">Algivirga pacifica</name>
    <dbReference type="NCBI Taxonomy" id="1162670"/>
    <lineage>
        <taxon>Bacteria</taxon>
        <taxon>Pseudomonadati</taxon>
        <taxon>Bacteroidota</taxon>
        <taxon>Cytophagia</taxon>
        <taxon>Cytophagales</taxon>
        <taxon>Flammeovirgaceae</taxon>
        <taxon>Algivirga</taxon>
    </lineage>
</organism>
<accession>A0ABP9DPC2</accession>
<keyword evidence="2" id="KW-1133">Transmembrane helix</keyword>